<protein>
    <recommendedName>
        <fullName evidence="8">2Fe-2S ferredoxin-type domain-containing protein</fullName>
    </recommendedName>
</protein>
<dbReference type="InterPro" id="IPR012675">
    <property type="entry name" value="Beta-grasp_dom_sf"/>
</dbReference>
<dbReference type="InterPro" id="IPR002888">
    <property type="entry name" value="2Fe-2S-bd"/>
</dbReference>
<dbReference type="AlphaFoldDB" id="A0A918A2B6"/>
<dbReference type="GO" id="GO:0016491">
    <property type="term" value="F:oxidoreductase activity"/>
    <property type="evidence" value="ECO:0007669"/>
    <property type="project" value="UniProtKB-KW"/>
</dbReference>
<dbReference type="RefSeq" id="WP_189136034.1">
    <property type="nucleotide sequence ID" value="NZ_BMMS01000097.1"/>
</dbReference>
<dbReference type="Pfam" id="PF00111">
    <property type="entry name" value="Fer2"/>
    <property type="match status" value="1"/>
</dbReference>
<dbReference type="PROSITE" id="PS00197">
    <property type="entry name" value="2FE2S_FER_1"/>
    <property type="match status" value="1"/>
</dbReference>
<feature type="region of interest" description="Disordered" evidence="7">
    <location>
        <begin position="1"/>
        <end position="26"/>
    </location>
</feature>
<dbReference type="SUPFAM" id="SSF47741">
    <property type="entry name" value="CO dehydrogenase ISP C-domain like"/>
    <property type="match status" value="1"/>
</dbReference>
<evidence type="ECO:0000256" key="4">
    <source>
        <dbReference type="ARBA" id="ARBA00023004"/>
    </source>
</evidence>
<sequence length="217" mass="22320">MTAPSDTAPERLPDLVSDVASEPEPAPIPVEVTVNGDPRALSVEARRSLADVLNRALGLPGTQVGCELGACGTCTVLVNGEPARACLMLAVQADGTEVETVESLARDGRLNALQKAFSEKYALQCGFCTPGFLMLATALLRKEPDASRERIRESVSANLCRCGGYSQIIDAIESVATAGADATAGDAIPGDAVPRDATPGAEPTTAAEPTPGTDARS</sequence>
<dbReference type="InterPro" id="IPR051452">
    <property type="entry name" value="Diverse_Oxidoreductases"/>
</dbReference>
<evidence type="ECO:0000256" key="3">
    <source>
        <dbReference type="ARBA" id="ARBA00023002"/>
    </source>
</evidence>
<keyword evidence="2" id="KW-0479">Metal-binding</keyword>
<evidence type="ECO:0000256" key="1">
    <source>
        <dbReference type="ARBA" id="ARBA00022714"/>
    </source>
</evidence>
<dbReference type="InterPro" id="IPR006058">
    <property type="entry name" value="2Fe2S_fd_BS"/>
</dbReference>
<gene>
    <name evidence="9" type="ORF">GCM10012280_71910</name>
</gene>
<dbReference type="SUPFAM" id="SSF54292">
    <property type="entry name" value="2Fe-2S ferredoxin-like"/>
    <property type="match status" value="1"/>
</dbReference>
<accession>A0A918A2B6</accession>
<keyword evidence="1" id="KW-0001">2Fe-2S</keyword>
<dbReference type="Gene3D" id="1.10.150.120">
    <property type="entry name" value="[2Fe-2S]-binding domain"/>
    <property type="match status" value="1"/>
</dbReference>
<dbReference type="Gene3D" id="3.10.20.30">
    <property type="match status" value="1"/>
</dbReference>
<keyword evidence="3" id="KW-0560">Oxidoreductase</keyword>
<proteinExistence type="predicted"/>
<evidence type="ECO:0000256" key="2">
    <source>
        <dbReference type="ARBA" id="ARBA00022723"/>
    </source>
</evidence>
<dbReference type="CDD" id="cd00207">
    <property type="entry name" value="fer2"/>
    <property type="match status" value="1"/>
</dbReference>
<dbReference type="PROSITE" id="PS51085">
    <property type="entry name" value="2FE2S_FER_2"/>
    <property type="match status" value="1"/>
</dbReference>
<dbReference type="EMBL" id="BMMS01000097">
    <property type="protein sequence ID" value="GGP01312.1"/>
    <property type="molecule type" value="Genomic_DNA"/>
</dbReference>
<evidence type="ECO:0000256" key="6">
    <source>
        <dbReference type="ARBA" id="ARBA00060707"/>
    </source>
</evidence>
<reference evidence="9" key="1">
    <citation type="journal article" date="2014" name="Int. J. Syst. Evol. Microbiol.">
        <title>Complete genome sequence of Corynebacterium casei LMG S-19264T (=DSM 44701T), isolated from a smear-ripened cheese.</title>
        <authorList>
            <consortium name="US DOE Joint Genome Institute (JGI-PGF)"/>
            <person name="Walter F."/>
            <person name="Albersmeier A."/>
            <person name="Kalinowski J."/>
            <person name="Ruckert C."/>
        </authorList>
    </citation>
    <scope>NUCLEOTIDE SEQUENCE</scope>
    <source>
        <strain evidence="9">CGMCC 4.7201</strain>
    </source>
</reference>
<evidence type="ECO:0000313" key="9">
    <source>
        <dbReference type="EMBL" id="GGP01312.1"/>
    </source>
</evidence>
<feature type="domain" description="2Fe-2S ferredoxin-type" evidence="8">
    <location>
        <begin position="28"/>
        <end position="104"/>
    </location>
</feature>
<name>A0A918A2B6_9ACTN</name>
<comment type="pathway">
    <text evidence="6">Alkaloid degradation; nicotine degradation.</text>
</comment>
<dbReference type="GO" id="GO:0051537">
    <property type="term" value="F:2 iron, 2 sulfur cluster binding"/>
    <property type="evidence" value="ECO:0007669"/>
    <property type="project" value="UniProtKB-KW"/>
</dbReference>
<comment type="caution">
    <text evidence="9">The sequence shown here is derived from an EMBL/GenBank/DDBJ whole genome shotgun (WGS) entry which is preliminary data.</text>
</comment>
<dbReference type="FunFam" id="1.10.150.120:FF:000003">
    <property type="entry name" value="Carbon monoxide dehydrogenase, small subunit"/>
    <property type="match status" value="1"/>
</dbReference>
<keyword evidence="4" id="KW-0408">Iron</keyword>
<dbReference type="PANTHER" id="PTHR44379:SF8">
    <property type="entry name" value="XANTHINE DEHYDROGENASE IRON-SULFUR-BINDING SUBUNIT XDHC-RELATED"/>
    <property type="match status" value="1"/>
</dbReference>
<dbReference type="FunFam" id="3.10.20.30:FF:000020">
    <property type="entry name" value="Xanthine dehydrogenase iron-sulfur subunit"/>
    <property type="match status" value="1"/>
</dbReference>
<dbReference type="InterPro" id="IPR001041">
    <property type="entry name" value="2Fe-2S_ferredoxin-type"/>
</dbReference>
<dbReference type="InterPro" id="IPR036010">
    <property type="entry name" value="2Fe-2S_ferredoxin-like_sf"/>
</dbReference>
<dbReference type="GO" id="GO:0046872">
    <property type="term" value="F:metal ion binding"/>
    <property type="evidence" value="ECO:0007669"/>
    <property type="project" value="UniProtKB-KW"/>
</dbReference>
<evidence type="ECO:0000313" key="10">
    <source>
        <dbReference type="Proteomes" id="UP000641932"/>
    </source>
</evidence>
<keyword evidence="10" id="KW-1185">Reference proteome</keyword>
<feature type="compositionally biased region" description="Low complexity" evidence="7">
    <location>
        <begin position="196"/>
        <end position="217"/>
    </location>
</feature>
<organism evidence="9 10">
    <name type="scientific">Wenjunlia tyrosinilytica</name>
    <dbReference type="NCBI Taxonomy" id="1544741"/>
    <lineage>
        <taxon>Bacteria</taxon>
        <taxon>Bacillati</taxon>
        <taxon>Actinomycetota</taxon>
        <taxon>Actinomycetes</taxon>
        <taxon>Kitasatosporales</taxon>
        <taxon>Streptomycetaceae</taxon>
        <taxon>Wenjunlia</taxon>
    </lineage>
</organism>
<dbReference type="Proteomes" id="UP000641932">
    <property type="component" value="Unassembled WGS sequence"/>
</dbReference>
<dbReference type="InterPro" id="IPR036884">
    <property type="entry name" value="2Fe-2S-bd_dom_sf"/>
</dbReference>
<evidence type="ECO:0000259" key="8">
    <source>
        <dbReference type="PROSITE" id="PS51085"/>
    </source>
</evidence>
<dbReference type="PANTHER" id="PTHR44379">
    <property type="entry name" value="OXIDOREDUCTASE WITH IRON-SULFUR SUBUNIT"/>
    <property type="match status" value="1"/>
</dbReference>
<keyword evidence="5" id="KW-0411">Iron-sulfur</keyword>
<reference evidence="9" key="2">
    <citation type="submission" date="2020-09" db="EMBL/GenBank/DDBJ databases">
        <authorList>
            <person name="Sun Q."/>
            <person name="Zhou Y."/>
        </authorList>
    </citation>
    <scope>NUCLEOTIDE SEQUENCE</scope>
    <source>
        <strain evidence="9">CGMCC 4.7201</strain>
    </source>
</reference>
<evidence type="ECO:0000256" key="5">
    <source>
        <dbReference type="ARBA" id="ARBA00023014"/>
    </source>
</evidence>
<feature type="region of interest" description="Disordered" evidence="7">
    <location>
        <begin position="183"/>
        <end position="217"/>
    </location>
</feature>
<dbReference type="Pfam" id="PF01799">
    <property type="entry name" value="Fer2_2"/>
    <property type="match status" value="1"/>
</dbReference>
<evidence type="ECO:0000256" key="7">
    <source>
        <dbReference type="SAM" id="MobiDB-lite"/>
    </source>
</evidence>